<keyword evidence="8" id="KW-1185">Reference proteome</keyword>
<feature type="transmembrane region" description="Helical" evidence="6">
    <location>
        <begin position="387"/>
        <end position="407"/>
    </location>
</feature>
<feature type="transmembrane region" description="Helical" evidence="6">
    <location>
        <begin position="176"/>
        <end position="194"/>
    </location>
</feature>
<dbReference type="PANTHER" id="PTHR30250:SF11">
    <property type="entry name" value="O-ANTIGEN TRANSPORTER-RELATED"/>
    <property type="match status" value="1"/>
</dbReference>
<evidence type="ECO:0000256" key="1">
    <source>
        <dbReference type="ARBA" id="ARBA00004651"/>
    </source>
</evidence>
<feature type="transmembrane region" description="Helical" evidence="6">
    <location>
        <begin position="92"/>
        <end position="115"/>
    </location>
</feature>
<keyword evidence="5 6" id="KW-0472">Membrane</keyword>
<evidence type="ECO:0000313" key="8">
    <source>
        <dbReference type="Proteomes" id="UP000027471"/>
    </source>
</evidence>
<comment type="subcellular location">
    <subcellularLocation>
        <location evidence="1">Cell membrane</location>
        <topology evidence="1">Multi-pass membrane protein</topology>
    </subcellularLocation>
</comment>
<feature type="transmembrane region" description="Helical" evidence="6">
    <location>
        <begin position="419"/>
        <end position="438"/>
    </location>
</feature>
<reference evidence="7 8" key="1">
    <citation type="journal article" date="2015" name="Antonie Van Leeuwenhoek">
        <title>Thioclava indica sp. nov., isolated from surface seawater of the Indian Ocean.</title>
        <authorList>
            <person name="Liu Y."/>
            <person name="Lai Q."/>
            <person name="Du J."/>
            <person name="Xu H."/>
            <person name="Jiang L."/>
            <person name="Shao Z."/>
        </authorList>
    </citation>
    <scope>NUCLEOTIDE SEQUENCE [LARGE SCALE GENOMIC DNA]</scope>
    <source>
        <strain evidence="7 8">DT23-4</strain>
    </source>
</reference>
<protein>
    <recommendedName>
        <fullName evidence="9">Polysaccharide biosynthesis protein C-terminal domain-containing protein</fullName>
    </recommendedName>
</protein>
<evidence type="ECO:0000313" key="7">
    <source>
        <dbReference type="EMBL" id="KEO55543.1"/>
    </source>
</evidence>
<feature type="transmembrane region" description="Helical" evidence="6">
    <location>
        <begin position="450"/>
        <end position="471"/>
    </location>
</feature>
<dbReference type="PANTHER" id="PTHR30250">
    <property type="entry name" value="PST FAMILY PREDICTED COLANIC ACID TRANSPORTER"/>
    <property type="match status" value="1"/>
</dbReference>
<dbReference type="InterPro" id="IPR050833">
    <property type="entry name" value="Poly_Biosynth_Transport"/>
</dbReference>
<comment type="caution">
    <text evidence="7">The sequence shown here is derived from an EMBL/GenBank/DDBJ whole genome shotgun (WGS) entry which is preliminary data.</text>
</comment>
<sequence length="479" mass="51720">MPRADAARPDPFMLRTALFILSGNAATSALLLARNLLLARLIPVADYGVAATFAMVMAVLEMASTLELHQQIVQSPRGDDPRYQAALQGFQVLRGMLSAVALLVLAGPIADFMGIPQATSAYRWLALIPLLNALQHFDIHRAQRDGRYLPVLLTGTLPAFGALLALWPLARFFGDWRVALWAMLIYTALGLITSHLMAERRYRLRLDRIEMRQSMVFGAPLLVNAAMMFLVFQGDKVIVGRLAGMEALALFAMGVTLTLTPTLIGAKTIQHFFLPKLAAARAAGQPDVQRHLSKAAFEAALLTGSVLMLGVFLLGTPVIHLLLGAKYASLSALLIPFAVLQSVRVAKTGPTVVALSVGQSSNGMWGNLPRVLILPLSYLVLRETGSFVFVIWLSTAAEAMGLALSLWRLHRISPLPRISAPLLTSALTLISITAATHFAPLQGLGVKVELLMALALIGIHVLSMTGLRSYFTARSPDQA</sequence>
<feature type="transmembrane region" description="Helical" evidence="6">
    <location>
        <begin position="247"/>
        <end position="266"/>
    </location>
</feature>
<dbReference type="Proteomes" id="UP000027471">
    <property type="component" value="Unassembled WGS sequence"/>
</dbReference>
<feature type="transmembrane region" description="Helical" evidence="6">
    <location>
        <begin position="12"/>
        <end position="32"/>
    </location>
</feature>
<dbReference type="eggNOG" id="COG2244">
    <property type="taxonomic scope" value="Bacteria"/>
</dbReference>
<evidence type="ECO:0000256" key="5">
    <source>
        <dbReference type="ARBA" id="ARBA00023136"/>
    </source>
</evidence>
<feature type="transmembrane region" description="Helical" evidence="6">
    <location>
        <begin position="215"/>
        <end position="232"/>
    </location>
</feature>
<feature type="transmembrane region" description="Helical" evidence="6">
    <location>
        <begin position="149"/>
        <end position="170"/>
    </location>
</feature>
<accession>A0A074JIX7</accession>
<keyword evidence="3 6" id="KW-0812">Transmembrane</keyword>
<feature type="transmembrane region" description="Helical" evidence="6">
    <location>
        <begin position="38"/>
        <end position="60"/>
    </location>
</feature>
<evidence type="ECO:0000256" key="2">
    <source>
        <dbReference type="ARBA" id="ARBA00022475"/>
    </source>
</evidence>
<name>A0A074JIX7_9RHOB</name>
<dbReference type="AlphaFoldDB" id="A0A074JIX7"/>
<keyword evidence="4 6" id="KW-1133">Transmembrane helix</keyword>
<dbReference type="GO" id="GO:0005886">
    <property type="term" value="C:plasma membrane"/>
    <property type="evidence" value="ECO:0007669"/>
    <property type="project" value="UniProtKB-SubCell"/>
</dbReference>
<evidence type="ECO:0000256" key="6">
    <source>
        <dbReference type="SAM" id="Phobius"/>
    </source>
</evidence>
<dbReference type="EMBL" id="AUNB01000051">
    <property type="protein sequence ID" value="KEO55543.1"/>
    <property type="molecule type" value="Genomic_DNA"/>
</dbReference>
<keyword evidence="2" id="KW-1003">Cell membrane</keyword>
<feature type="transmembrane region" description="Helical" evidence="6">
    <location>
        <begin position="299"/>
        <end position="319"/>
    </location>
</feature>
<gene>
    <name evidence="7" type="ORF">DT23_06110</name>
</gene>
<dbReference type="Pfam" id="PF13440">
    <property type="entry name" value="Polysacc_synt_3"/>
    <property type="match status" value="1"/>
</dbReference>
<evidence type="ECO:0008006" key="9">
    <source>
        <dbReference type="Google" id="ProtNLM"/>
    </source>
</evidence>
<evidence type="ECO:0000256" key="4">
    <source>
        <dbReference type="ARBA" id="ARBA00022989"/>
    </source>
</evidence>
<evidence type="ECO:0000256" key="3">
    <source>
        <dbReference type="ARBA" id="ARBA00022692"/>
    </source>
</evidence>
<dbReference type="STRING" id="1353528.DT23_06110"/>
<proteinExistence type="predicted"/>
<organism evidence="7 8">
    <name type="scientific">Thioclava indica</name>
    <dbReference type="NCBI Taxonomy" id="1353528"/>
    <lineage>
        <taxon>Bacteria</taxon>
        <taxon>Pseudomonadati</taxon>
        <taxon>Pseudomonadota</taxon>
        <taxon>Alphaproteobacteria</taxon>
        <taxon>Rhodobacterales</taxon>
        <taxon>Paracoccaceae</taxon>
        <taxon>Thioclava</taxon>
    </lineage>
</organism>